<proteinExistence type="predicted"/>
<reference evidence="1" key="2">
    <citation type="journal article" date="2015" name="Fish Shellfish Immunol.">
        <title>Early steps in the European eel (Anguilla anguilla)-Vibrio vulnificus interaction in the gills: Role of the RtxA13 toxin.</title>
        <authorList>
            <person name="Callol A."/>
            <person name="Pajuelo D."/>
            <person name="Ebbesson L."/>
            <person name="Teles M."/>
            <person name="MacKenzie S."/>
            <person name="Amaro C."/>
        </authorList>
    </citation>
    <scope>NUCLEOTIDE SEQUENCE</scope>
</reference>
<accession>A0A0E9XJG6</accession>
<sequence length="14" mass="1552">MLCVSNFILAVDIN</sequence>
<organism evidence="1">
    <name type="scientific">Anguilla anguilla</name>
    <name type="common">European freshwater eel</name>
    <name type="synonym">Muraena anguilla</name>
    <dbReference type="NCBI Taxonomy" id="7936"/>
    <lineage>
        <taxon>Eukaryota</taxon>
        <taxon>Metazoa</taxon>
        <taxon>Chordata</taxon>
        <taxon>Craniata</taxon>
        <taxon>Vertebrata</taxon>
        <taxon>Euteleostomi</taxon>
        <taxon>Actinopterygii</taxon>
        <taxon>Neopterygii</taxon>
        <taxon>Teleostei</taxon>
        <taxon>Anguilliformes</taxon>
        <taxon>Anguillidae</taxon>
        <taxon>Anguilla</taxon>
    </lineage>
</organism>
<reference evidence="1" key="1">
    <citation type="submission" date="2014-11" db="EMBL/GenBank/DDBJ databases">
        <authorList>
            <person name="Amaro Gonzalez C."/>
        </authorList>
    </citation>
    <scope>NUCLEOTIDE SEQUENCE</scope>
</reference>
<name>A0A0E9XJG6_ANGAN</name>
<evidence type="ECO:0000313" key="1">
    <source>
        <dbReference type="EMBL" id="JAI02592.1"/>
    </source>
</evidence>
<protein>
    <submittedName>
        <fullName evidence="1">Uncharacterized protein</fullName>
    </submittedName>
</protein>
<dbReference type="EMBL" id="GBXM01005986">
    <property type="protein sequence ID" value="JAI02592.1"/>
    <property type="molecule type" value="Transcribed_RNA"/>
</dbReference>